<reference evidence="3 4" key="1">
    <citation type="submission" date="2020-09" db="EMBL/GenBank/DDBJ databases">
        <title>Genome seq and assembly of Chryseobacterium sp.</title>
        <authorList>
            <person name="Chhetri G."/>
        </authorList>
    </citation>
    <scope>NUCLEOTIDE SEQUENCE [LARGE SCALE GENOMIC DNA]</scope>
    <source>
        <strain evidence="3 4">GCR10</strain>
    </source>
</reference>
<feature type="domain" description="TtsA-like Glycoside hydrolase family 108" evidence="1">
    <location>
        <begin position="10"/>
        <end position="98"/>
    </location>
</feature>
<dbReference type="InterPro" id="IPR008565">
    <property type="entry name" value="TtsA-like_GH18_dom"/>
</dbReference>
<feature type="domain" description="Peptidoglycan binding" evidence="2">
    <location>
        <begin position="101"/>
        <end position="165"/>
    </location>
</feature>
<evidence type="ECO:0000259" key="1">
    <source>
        <dbReference type="Pfam" id="PF05838"/>
    </source>
</evidence>
<organism evidence="3 4">
    <name type="scientific">Chryseobacterium caseinilyticum</name>
    <dbReference type="NCBI Taxonomy" id="2771428"/>
    <lineage>
        <taxon>Bacteria</taxon>
        <taxon>Pseudomonadati</taxon>
        <taxon>Bacteroidota</taxon>
        <taxon>Flavobacteriia</taxon>
        <taxon>Flavobacteriales</taxon>
        <taxon>Weeksellaceae</taxon>
        <taxon>Chryseobacterium group</taxon>
        <taxon>Chryseobacterium</taxon>
    </lineage>
</organism>
<dbReference type="InterPro" id="IPR023346">
    <property type="entry name" value="Lysozyme-like_dom_sf"/>
</dbReference>
<dbReference type="SUPFAM" id="SSF53955">
    <property type="entry name" value="Lysozyme-like"/>
    <property type="match status" value="1"/>
</dbReference>
<keyword evidence="4" id="KW-1185">Reference proteome</keyword>
<accession>A0ABR8Z743</accession>
<dbReference type="CDD" id="cd13926">
    <property type="entry name" value="N-acetylmuramidase_GH108"/>
    <property type="match status" value="1"/>
</dbReference>
<dbReference type="RefSeq" id="WP_191734938.1">
    <property type="nucleotide sequence ID" value="NZ_JACYFS010000001.1"/>
</dbReference>
<evidence type="ECO:0000313" key="3">
    <source>
        <dbReference type="EMBL" id="MBD8081122.1"/>
    </source>
</evidence>
<dbReference type="InterPro" id="IPR018537">
    <property type="entry name" value="Peptidoglycan-bd_3"/>
</dbReference>
<comment type="caution">
    <text evidence="3">The sequence shown here is derived from an EMBL/GenBank/DDBJ whole genome shotgun (WGS) entry which is preliminary data.</text>
</comment>
<gene>
    <name evidence="3" type="ORF">IC610_01660</name>
</gene>
<evidence type="ECO:0000259" key="2">
    <source>
        <dbReference type="Pfam" id="PF09374"/>
    </source>
</evidence>
<name>A0ABR8Z743_9FLAO</name>
<proteinExistence type="predicted"/>
<dbReference type="Pfam" id="PF09374">
    <property type="entry name" value="PG_binding_3"/>
    <property type="match status" value="1"/>
</dbReference>
<evidence type="ECO:0000313" key="4">
    <source>
        <dbReference type="Proteomes" id="UP000637299"/>
    </source>
</evidence>
<dbReference type="PROSITE" id="PS00018">
    <property type="entry name" value="EF_HAND_1"/>
    <property type="match status" value="1"/>
</dbReference>
<dbReference type="Proteomes" id="UP000637299">
    <property type="component" value="Unassembled WGS sequence"/>
</dbReference>
<sequence>MAKIQLLAPFVLKWEGGFVNDPLDRGGATNKGVTIAVWKAQGYDKDGDGDIDVADLKLITEADAISIMKKNYWDRWKADQIKDQAVANTLVDWVWGSGVHGIKKPQELLGVTADGVVGPKTLEALNNAPAGFLERLYERRYKFLNDIVKNNPSQKRFIKGWTNRMDDLKKHNSKL</sequence>
<dbReference type="EMBL" id="JACYFS010000001">
    <property type="protein sequence ID" value="MBD8081122.1"/>
    <property type="molecule type" value="Genomic_DNA"/>
</dbReference>
<dbReference type="InterPro" id="IPR018247">
    <property type="entry name" value="EF_Hand_1_Ca_BS"/>
</dbReference>
<dbReference type="Gene3D" id="1.20.141.10">
    <property type="entry name" value="Chitosanase, subunit A, domain 1"/>
    <property type="match status" value="1"/>
</dbReference>
<protein>
    <submittedName>
        <fullName evidence="3">Peptidoglycan domain protein</fullName>
    </submittedName>
</protein>
<dbReference type="Pfam" id="PF05838">
    <property type="entry name" value="Glyco_hydro_108"/>
    <property type="match status" value="1"/>
</dbReference>